<name>A0A251YCB3_9MICO</name>
<organism evidence="2 3">
    <name type="scientific">Clavibacter michiganensis</name>
    <dbReference type="NCBI Taxonomy" id="28447"/>
    <lineage>
        <taxon>Bacteria</taxon>
        <taxon>Bacillati</taxon>
        <taxon>Actinomycetota</taxon>
        <taxon>Actinomycetes</taxon>
        <taxon>Micrococcales</taxon>
        <taxon>Microbacteriaceae</taxon>
        <taxon>Clavibacter</taxon>
    </lineage>
</organism>
<evidence type="ECO:0000313" key="3">
    <source>
        <dbReference type="Proteomes" id="UP000194837"/>
    </source>
</evidence>
<evidence type="ECO:0000313" key="2">
    <source>
        <dbReference type="EMBL" id="OUE21900.1"/>
    </source>
</evidence>
<proteinExistence type="predicted"/>
<dbReference type="AlphaFoldDB" id="A0A251YCB3"/>
<reference evidence="2 3" key="1">
    <citation type="submission" date="2016-08" db="EMBL/GenBank/DDBJ databases">
        <title>Genome sequence of Clavibacter michiganensis spp strain CFBP7494.</title>
        <authorList>
            <person name="Thapa S.P."/>
            <person name="Coaker G."/>
            <person name="Jacques M.-A."/>
        </authorList>
    </citation>
    <scope>NUCLEOTIDE SEQUENCE [LARGE SCALE GENOMIC DNA]</scope>
    <source>
        <strain evidence="2">CFBP7494</strain>
    </source>
</reference>
<feature type="compositionally biased region" description="Basic residues" evidence="1">
    <location>
        <begin position="1"/>
        <end position="18"/>
    </location>
</feature>
<sequence>MVDRSHPRRRVRATRPRGARPGSDAAQAERTDQPFGQELYDALMGPTAFGAGQMNFA</sequence>
<feature type="region of interest" description="Disordered" evidence="1">
    <location>
        <begin position="1"/>
        <end position="35"/>
    </location>
</feature>
<evidence type="ECO:0000256" key="1">
    <source>
        <dbReference type="SAM" id="MobiDB-lite"/>
    </source>
</evidence>
<accession>A0A251YCB3</accession>
<dbReference type="Proteomes" id="UP000194837">
    <property type="component" value="Unassembled WGS sequence"/>
</dbReference>
<comment type="caution">
    <text evidence="2">The sequence shown here is derived from an EMBL/GenBank/DDBJ whole genome shotgun (WGS) entry which is preliminary data.</text>
</comment>
<protein>
    <submittedName>
        <fullName evidence="2">Uncharacterized protein</fullName>
    </submittedName>
</protein>
<gene>
    <name evidence="2" type="ORF">BFL34_00371</name>
</gene>
<dbReference type="EMBL" id="MDJW01000006">
    <property type="protein sequence ID" value="OUE21900.1"/>
    <property type="molecule type" value="Genomic_DNA"/>
</dbReference>